<dbReference type="Proteomes" id="UP001595636">
    <property type="component" value="Unassembled WGS sequence"/>
</dbReference>
<keyword evidence="3" id="KW-0732">Signal</keyword>
<dbReference type="Gene3D" id="3.40.50.410">
    <property type="entry name" value="von Willebrand factor, type A domain"/>
    <property type="match status" value="1"/>
</dbReference>
<gene>
    <name evidence="5" type="ORF">ACFOKJ_13015</name>
</gene>
<dbReference type="InterPro" id="IPR008707">
    <property type="entry name" value="B-propeller_PilY1"/>
</dbReference>
<dbReference type="RefSeq" id="WP_390280264.1">
    <property type="nucleotide sequence ID" value="NZ_JBHRYH010000040.1"/>
</dbReference>
<reference evidence="6" key="1">
    <citation type="journal article" date="2019" name="Int. J. Syst. Evol. Microbiol.">
        <title>The Global Catalogue of Microorganisms (GCM) 10K type strain sequencing project: providing services to taxonomists for standard genome sequencing and annotation.</title>
        <authorList>
            <consortium name="The Broad Institute Genomics Platform"/>
            <consortium name="The Broad Institute Genome Sequencing Center for Infectious Disease"/>
            <person name="Wu L."/>
            <person name="Ma J."/>
        </authorList>
    </citation>
    <scope>NUCLEOTIDE SEQUENCE [LARGE SCALE GENOMIC DNA]</scope>
    <source>
        <strain evidence="6">KCTC 42195</strain>
    </source>
</reference>
<evidence type="ECO:0000256" key="3">
    <source>
        <dbReference type="SAM" id="SignalP"/>
    </source>
</evidence>
<keyword evidence="6" id="KW-1185">Reference proteome</keyword>
<evidence type="ECO:0000256" key="1">
    <source>
        <dbReference type="ARBA" id="ARBA00022723"/>
    </source>
</evidence>
<evidence type="ECO:0000313" key="6">
    <source>
        <dbReference type="Proteomes" id="UP001595636"/>
    </source>
</evidence>
<dbReference type="InterPro" id="IPR036465">
    <property type="entry name" value="vWFA_dom_sf"/>
</dbReference>
<sequence length="1058" mass="113063">MKNWLMAVWLGVFALGSQAVELQKQDIDIFLSNPTVVNSGSAPNVLIVLDNTANWNTPFDAEKTALTNLFSTLTSGVFNIGLMMFSETGGGNDNIDGGYMRYAVQNMDSAHLSALSTVVTGLHKNNDKSNGGKLGQTMREAYLYFKGATAYSGLKVKRDYNAFTPANSSGTVYNSPSDGVCQKNFIIFINNGPVQDNTSDTTSAKTALASAGGNTTTIPLSPSGSQDNVGDEWARFMNGTDVNNSVAGQQNIITYTIEVQPSTTGQGPGMTALLKSMANVGGGRYISIANPLSTDELKKALQDVFDEILSVNSVFTSAAVTNSVNNYGTNLDQVYVGMFRADADAKPRWHGNLKHYRLGLSGNQYVYLDQNGNTVVNSLGQVTDTTTSYWTTSSSFWTAAIYPNEQVPGGISDAPDGSLTIKGGAAQHLREDNLSSDNRTLYTCIGCTTSTVALPDDPVTTTDPTLFKDSNAGITAGMLGAADATARTNLINWVRGRNTKAEDPTTGATTGVRGYVLGDVVHSSPLAINYNRSGQPTNRDVVVYYGGNDGMLHAVKGGANNADGDELWSFVPQEFFSGLKRLYDNTVLLSSANTKPYFFDGALASYLLDADGDRRYDNTGKTDAATMDKVYLYATARRGGRLIYAFDVSSPSQPKFLWKRLNTDTGFNELGQTWSRPKVAKIAGHSNPVLIFGGGYDAAANDDYPRTTASMGRAIFVVDAFTGALVWKAVPASTSSDCDTATCSKISGLDYSIPAAIATVDRDLNGNLDRLYAADTGGNVWRVDLGLDTSVSPSKPTFSVHKIASLGGSGADQRKFLYEPDVVLGESTDRVQVGSGDREKPFSTDVQDMFFSIKDPGLISNVITTPYEITDLYDATANLVQLGNTTEQATAQSSLASSKGWYIRLNGNLSSRDLGCSLRSGERASGKAVTLNGILYFATFLPDYVYTYSAETGCTATKNYNINSCSPSLGQARVYLLNFADGSAYSDATDSQAGWAMTDRYITVGSGFLGDPTVASQTDSDGNIVDIPLFGLISDPGGLSGALGKKLRSKVYWYEITD</sequence>
<evidence type="ECO:0000313" key="5">
    <source>
        <dbReference type="EMBL" id="MFC3627033.1"/>
    </source>
</evidence>
<dbReference type="Pfam" id="PF05567">
    <property type="entry name" value="T4P_PilY1"/>
    <property type="match status" value="1"/>
</dbReference>
<dbReference type="InterPro" id="IPR002035">
    <property type="entry name" value="VWF_A"/>
</dbReference>
<name>A0ABV7TWE3_9NEIS</name>
<feature type="chain" id="PRO_5046949206" evidence="3">
    <location>
        <begin position="20"/>
        <end position="1058"/>
    </location>
</feature>
<keyword evidence="1" id="KW-0479">Metal-binding</keyword>
<dbReference type="PROSITE" id="PS50234">
    <property type="entry name" value="VWFA"/>
    <property type="match status" value="1"/>
</dbReference>
<feature type="signal peptide" evidence="3">
    <location>
        <begin position="1"/>
        <end position="19"/>
    </location>
</feature>
<evidence type="ECO:0000259" key="4">
    <source>
        <dbReference type="PROSITE" id="PS50234"/>
    </source>
</evidence>
<keyword evidence="2" id="KW-0106">Calcium</keyword>
<protein>
    <submittedName>
        <fullName evidence="5">Pilus assembly protein</fullName>
    </submittedName>
</protein>
<proteinExistence type="predicted"/>
<comment type="caution">
    <text evidence="5">The sequence shown here is derived from an EMBL/GenBank/DDBJ whole genome shotgun (WGS) entry which is preliminary data.</text>
</comment>
<dbReference type="EMBL" id="JBHRYH010000040">
    <property type="protein sequence ID" value="MFC3627033.1"/>
    <property type="molecule type" value="Genomic_DNA"/>
</dbReference>
<feature type="domain" description="VWFA" evidence="4">
    <location>
        <begin position="44"/>
        <end position="308"/>
    </location>
</feature>
<organism evidence="5 6">
    <name type="scientific">Vogesella amnigena</name>
    <dbReference type="NCBI Taxonomy" id="1507449"/>
    <lineage>
        <taxon>Bacteria</taxon>
        <taxon>Pseudomonadati</taxon>
        <taxon>Pseudomonadota</taxon>
        <taxon>Betaproteobacteria</taxon>
        <taxon>Neisseriales</taxon>
        <taxon>Chromobacteriaceae</taxon>
        <taxon>Vogesella</taxon>
    </lineage>
</organism>
<accession>A0ABV7TWE3</accession>
<evidence type="ECO:0000256" key="2">
    <source>
        <dbReference type="ARBA" id="ARBA00022837"/>
    </source>
</evidence>